<dbReference type="NCBIfam" id="NF038029">
    <property type="entry name" value="LP_plasma"/>
    <property type="match status" value="1"/>
</dbReference>
<feature type="signal peptide" evidence="1">
    <location>
        <begin position="1"/>
        <end position="22"/>
    </location>
</feature>
<evidence type="ECO:0008006" key="4">
    <source>
        <dbReference type="Google" id="ProtNLM"/>
    </source>
</evidence>
<feature type="chain" id="PRO_5018739963" description="Lipoprotein" evidence="1">
    <location>
        <begin position="23"/>
        <end position="185"/>
    </location>
</feature>
<dbReference type="EMBL" id="RAHC01000010">
    <property type="protein sequence ID" value="RUP76150.1"/>
    <property type="molecule type" value="Genomic_DNA"/>
</dbReference>
<dbReference type="PROSITE" id="PS51257">
    <property type="entry name" value="PROKAR_LIPOPROTEIN"/>
    <property type="match status" value="1"/>
</dbReference>
<dbReference type="InterPro" id="IPR054816">
    <property type="entry name" value="Lipoprotein_mollicutes-type_CS"/>
</dbReference>
<dbReference type="AlphaFoldDB" id="A0A3S0UM72"/>
<evidence type="ECO:0000313" key="2">
    <source>
        <dbReference type="EMBL" id="RUP76150.1"/>
    </source>
</evidence>
<keyword evidence="1" id="KW-0732">Signal</keyword>
<dbReference type="RefSeq" id="WP_127093216.1">
    <property type="nucleotide sequence ID" value="NZ_RAHC01000010.1"/>
</dbReference>
<evidence type="ECO:0000256" key="1">
    <source>
        <dbReference type="SAM" id="SignalP"/>
    </source>
</evidence>
<evidence type="ECO:0000313" key="3">
    <source>
        <dbReference type="Proteomes" id="UP000274545"/>
    </source>
</evidence>
<reference evidence="2 3" key="1">
    <citation type="journal article" date="2019" name="Genome Biol. Evol.">
        <title>Toxin and genome evolution in a Drosophila defensive symbiosis.</title>
        <authorList>
            <person name="Ballinger M.J."/>
            <person name="Gawryluk R.M."/>
            <person name="Perlman S.J."/>
        </authorList>
    </citation>
    <scope>NUCLEOTIDE SEQUENCE [LARGE SCALE GENOMIC DNA]</scope>
    <source>
        <strain evidence="3">sNeo</strain>
    </source>
</reference>
<dbReference type="Proteomes" id="UP000274545">
    <property type="component" value="Unassembled WGS sequence"/>
</dbReference>
<protein>
    <recommendedName>
        <fullName evidence="4">Lipoprotein</fullName>
    </recommendedName>
</protein>
<accession>A0A3S0UM72</accession>
<sequence>MKKMLSLLGTITLIGTSTTSLVACNTPQEYTHKELAKLKEKNKINTANQEIKDNLEWITPQEKPFNTVDNKWYYVVWHSNSSENWRITKFKNDIKTSKENGKRTIVNEDGVEKLFILMETRGLIKNKEVKFPKDIAVQWNSSFSWKFSQPYSETVFKSIYCWNSLDKQEPDLIIDNKGNIKVKGE</sequence>
<organism evidence="2 3">
    <name type="scientific">Spiroplasma poulsonii</name>
    <dbReference type="NCBI Taxonomy" id="2138"/>
    <lineage>
        <taxon>Bacteria</taxon>
        <taxon>Bacillati</taxon>
        <taxon>Mycoplasmatota</taxon>
        <taxon>Mollicutes</taxon>
        <taxon>Entomoplasmatales</taxon>
        <taxon>Spiroplasmataceae</taxon>
        <taxon>Spiroplasma</taxon>
    </lineage>
</organism>
<proteinExistence type="predicted"/>
<name>A0A3S0UM72_9MOLU</name>
<comment type="caution">
    <text evidence="2">The sequence shown here is derived from an EMBL/GenBank/DDBJ whole genome shotgun (WGS) entry which is preliminary data.</text>
</comment>
<gene>
    <name evidence="2" type="ORF">D6D54_06985</name>
</gene>